<evidence type="ECO:0000313" key="1">
    <source>
        <dbReference type="EMBL" id="KAL3961103.1"/>
    </source>
</evidence>
<accession>A0ACC4E0N9</accession>
<sequence length="484" mass="52775">MPSCSSTTTIELQPVEALPTHPAPAAKQLRDNNSETKRHVGRKEQPVGNEDAGSSSDGNRLLGELGGSEPCPTPAVRAAEKWNEPRRNSYRLGAAFWCFLVMGANDSAYGPLIPYLEKYYDLTYIVVSLVFLSPFIGYVASALLNNTLHHKFGQRGVAVICASSHLAAYAVIAAHPPYIVLVFAFILAGFGNGVADAAWNAWVGNLANSSELLGFLHALYGVGGVVSPLIATTLITKANLPWYSFYYIMVRRHWPRGHRARRAGLGILGLQRGDLPPRVPRERARQPQQAHRGTLPSACRPRMLGCRRVSPVLRRRRGRARGWIVTFMLRVRQGEEFASGMSAVGFWLGITVGRAVLGFVTPRIGVKLSTACYIGAVMALELVFWLVPQFYVSAVAVAFQGFFLGPMFPNAVLVASKLLPRHQHVVVIGFAAAFGGCGAALLPFLISLLAQSSGVRVLQPIILALLATMLVVWLLFPRIDKKRD</sequence>
<reference evidence="1" key="1">
    <citation type="submission" date="2024-12" db="EMBL/GenBank/DDBJ databases">
        <title>Comparative genomics and development of molecular markers within Purpureocillium lilacinum and among Purpureocillium species.</title>
        <authorList>
            <person name="Yeh Z.-Y."/>
            <person name="Ni N.-T."/>
            <person name="Lo P.-H."/>
            <person name="Mushyakhwo K."/>
            <person name="Lin C.-F."/>
            <person name="Nai Y.-S."/>
        </authorList>
    </citation>
    <scope>NUCLEOTIDE SEQUENCE</scope>
    <source>
        <strain evidence="1">NCHU-NPUST-175</strain>
    </source>
</reference>
<gene>
    <name evidence="1" type="ORF">ACCO45_006220</name>
</gene>
<dbReference type="Proteomes" id="UP001638806">
    <property type="component" value="Unassembled WGS sequence"/>
</dbReference>
<comment type="caution">
    <text evidence="1">The sequence shown here is derived from an EMBL/GenBank/DDBJ whole genome shotgun (WGS) entry which is preliminary data.</text>
</comment>
<evidence type="ECO:0000313" key="2">
    <source>
        <dbReference type="Proteomes" id="UP001638806"/>
    </source>
</evidence>
<keyword evidence="2" id="KW-1185">Reference proteome</keyword>
<dbReference type="EMBL" id="JBGNUJ010000004">
    <property type="protein sequence ID" value="KAL3961103.1"/>
    <property type="molecule type" value="Genomic_DNA"/>
</dbReference>
<proteinExistence type="predicted"/>
<name>A0ACC4E0N9_PURLI</name>
<organism evidence="1 2">
    <name type="scientific">Purpureocillium lilacinum</name>
    <name type="common">Paecilomyces lilacinus</name>
    <dbReference type="NCBI Taxonomy" id="33203"/>
    <lineage>
        <taxon>Eukaryota</taxon>
        <taxon>Fungi</taxon>
        <taxon>Dikarya</taxon>
        <taxon>Ascomycota</taxon>
        <taxon>Pezizomycotina</taxon>
        <taxon>Sordariomycetes</taxon>
        <taxon>Hypocreomycetidae</taxon>
        <taxon>Hypocreales</taxon>
        <taxon>Ophiocordycipitaceae</taxon>
        <taxon>Purpureocillium</taxon>
    </lineage>
</organism>
<protein>
    <submittedName>
        <fullName evidence="1">Uncharacterized protein</fullName>
    </submittedName>
</protein>